<evidence type="ECO:0000256" key="6">
    <source>
        <dbReference type="SAM" id="MobiDB-lite"/>
    </source>
</evidence>
<gene>
    <name evidence="8" type="ORF">BDEG_22442</name>
</gene>
<evidence type="ECO:0000256" key="3">
    <source>
        <dbReference type="ARBA" id="ARBA00022552"/>
    </source>
</evidence>
<dbReference type="STRING" id="403673.A0A177WEK3"/>
<evidence type="ECO:0000256" key="5">
    <source>
        <dbReference type="ARBA" id="ARBA00023242"/>
    </source>
</evidence>
<dbReference type="Gene3D" id="3.30.230.70">
    <property type="entry name" value="GHMP Kinase, N-terminal domain"/>
    <property type="match status" value="1"/>
</dbReference>
<dbReference type="GO" id="GO:0071028">
    <property type="term" value="P:nuclear mRNA surveillance"/>
    <property type="evidence" value="ECO:0007669"/>
    <property type="project" value="TreeGrafter"/>
</dbReference>
<organism evidence="8 9">
    <name type="scientific">Batrachochytrium dendrobatidis (strain JEL423)</name>
    <dbReference type="NCBI Taxonomy" id="403673"/>
    <lineage>
        <taxon>Eukaryota</taxon>
        <taxon>Fungi</taxon>
        <taxon>Fungi incertae sedis</taxon>
        <taxon>Chytridiomycota</taxon>
        <taxon>Chytridiomycota incertae sedis</taxon>
        <taxon>Chytridiomycetes</taxon>
        <taxon>Rhizophydiales</taxon>
        <taxon>Rhizophydiales incertae sedis</taxon>
        <taxon>Batrachochytrium</taxon>
    </lineage>
</organism>
<dbReference type="GO" id="GO:0006364">
    <property type="term" value="P:rRNA processing"/>
    <property type="evidence" value="ECO:0007669"/>
    <property type="project" value="UniProtKB-KW"/>
</dbReference>
<dbReference type="eggNOG" id="KOG1069">
    <property type="taxonomic scope" value="Eukaryota"/>
</dbReference>
<proteinExistence type="inferred from homology"/>
<accession>A0A177WEK3</accession>
<dbReference type="GO" id="GO:0005730">
    <property type="term" value="C:nucleolus"/>
    <property type="evidence" value="ECO:0007669"/>
    <property type="project" value="TreeGrafter"/>
</dbReference>
<dbReference type="GO" id="GO:0016075">
    <property type="term" value="P:rRNA catabolic process"/>
    <property type="evidence" value="ECO:0007669"/>
    <property type="project" value="TreeGrafter"/>
</dbReference>
<dbReference type="Pfam" id="PF01138">
    <property type="entry name" value="RNase_PH"/>
    <property type="match status" value="1"/>
</dbReference>
<dbReference type="GO" id="GO:0034475">
    <property type="term" value="P:U4 snRNA 3'-end processing"/>
    <property type="evidence" value="ECO:0007669"/>
    <property type="project" value="TreeGrafter"/>
</dbReference>
<keyword evidence="3" id="KW-0698">rRNA processing</keyword>
<dbReference type="PANTHER" id="PTHR11953">
    <property type="entry name" value="EXOSOME COMPLEX COMPONENT"/>
    <property type="match status" value="1"/>
</dbReference>
<evidence type="ECO:0000313" key="9">
    <source>
        <dbReference type="Proteomes" id="UP000077115"/>
    </source>
</evidence>
<evidence type="ECO:0000256" key="2">
    <source>
        <dbReference type="ARBA" id="ARBA00006678"/>
    </source>
</evidence>
<evidence type="ECO:0000256" key="1">
    <source>
        <dbReference type="ARBA" id="ARBA00004123"/>
    </source>
</evidence>
<dbReference type="InterPro" id="IPR001247">
    <property type="entry name" value="ExoRNase_PH_dom1"/>
</dbReference>
<reference evidence="8 9" key="2">
    <citation type="submission" date="2016-05" db="EMBL/GenBank/DDBJ databases">
        <title>Lineage-specific infection strategies underlie the spectrum of fungal disease in amphibians.</title>
        <authorList>
            <person name="Cuomo C.A."/>
            <person name="Farrer R.A."/>
            <person name="James T."/>
            <person name="Longcore J."/>
            <person name="Birren B."/>
        </authorList>
    </citation>
    <scope>NUCLEOTIDE SEQUENCE [LARGE SCALE GENOMIC DNA]</scope>
    <source>
        <strain evidence="8 9">JEL423</strain>
    </source>
</reference>
<name>A0A177WEK3_BATDL</name>
<feature type="domain" description="Exoribonuclease phosphorolytic" evidence="7">
    <location>
        <begin position="26"/>
        <end position="146"/>
    </location>
</feature>
<dbReference type="GO" id="GO:0071051">
    <property type="term" value="P:poly(A)-dependent snoRNA 3'-end processing"/>
    <property type="evidence" value="ECO:0007669"/>
    <property type="project" value="TreeGrafter"/>
</dbReference>
<comment type="similarity">
    <text evidence="2">Belongs to the RNase PH family.</text>
</comment>
<feature type="region of interest" description="Disordered" evidence="6">
    <location>
        <begin position="1"/>
        <end position="22"/>
    </location>
</feature>
<dbReference type="EMBL" id="DS022301">
    <property type="protein sequence ID" value="OAJ38529.1"/>
    <property type="molecule type" value="Genomic_DNA"/>
</dbReference>
<dbReference type="InterPro" id="IPR027408">
    <property type="entry name" value="PNPase/RNase_PH_dom_sf"/>
</dbReference>
<protein>
    <recommendedName>
        <fullName evidence="7">Exoribonuclease phosphorolytic domain-containing protein</fullName>
    </recommendedName>
</protein>
<dbReference type="InterPro" id="IPR050080">
    <property type="entry name" value="RNase_PH"/>
</dbReference>
<dbReference type="Proteomes" id="UP000077115">
    <property type="component" value="Unassembled WGS sequence"/>
</dbReference>
<dbReference type="InterPro" id="IPR020568">
    <property type="entry name" value="Ribosomal_Su5_D2-typ_SF"/>
</dbReference>
<dbReference type="GO" id="GO:0000176">
    <property type="term" value="C:nuclear exosome (RNase complex)"/>
    <property type="evidence" value="ECO:0007669"/>
    <property type="project" value="UniProtKB-ARBA"/>
</dbReference>
<dbReference type="SUPFAM" id="SSF54211">
    <property type="entry name" value="Ribosomal protein S5 domain 2-like"/>
    <property type="match status" value="1"/>
</dbReference>
<dbReference type="GO" id="GO:0000177">
    <property type="term" value="C:cytoplasmic exosome (RNase complex)"/>
    <property type="evidence" value="ECO:0007669"/>
    <property type="project" value="TreeGrafter"/>
</dbReference>
<sequence length="248" mass="26506">MIDDSQGISATALMGHSRPDKRSVTQLRTMGCVVGMLSRADGSARFTLGKSSVLCSVYGPTASRPRDEKLDHAHIQVVFSPVSGISGTQERTYEHFIRQVVEAIVLSALHPRTTIQITLQVLFDDGSILSTAINAAVLALIDAGIPLSKTCSAVTCMISKEGVLLLDPVLLECSEAQSMHILVPDATFSEVLAVHSTGLFETDEASVVGDSLIFDACFELSALAASSIHDFMRAAMERKVQKEQGVDA</sequence>
<dbReference type="OrthoDB" id="27298at2759"/>
<keyword evidence="4" id="KW-0271">Exosome</keyword>
<comment type="subcellular location">
    <subcellularLocation>
        <location evidence="1">Nucleus</location>
    </subcellularLocation>
</comment>
<evidence type="ECO:0000256" key="4">
    <source>
        <dbReference type="ARBA" id="ARBA00022835"/>
    </source>
</evidence>
<dbReference type="VEuPathDB" id="FungiDB:BDEG_22442"/>
<dbReference type="GO" id="GO:0003723">
    <property type="term" value="F:RNA binding"/>
    <property type="evidence" value="ECO:0007669"/>
    <property type="project" value="TreeGrafter"/>
</dbReference>
<dbReference type="PANTHER" id="PTHR11953:SF1">
    <property type="entry name" value="EXOSOME COMPLEX COMPONENT RRP46"/>
    <property type="match status" value="1"/>
</dbReference>
<keyword evidence="5" id="KW-0539">Nucleus</keyword>
<dbReference type="SUPFAM" id="SSF55666">
    <property type="entry name" value="Ribonuclease PH domain 2-like"/>
    <property type="match status" value="1"/>
</dbReference>
<reference evidence="8 9" key="1">
    <citation type="submission" date="2006-10" db="EMBL/GenBank/DDBJ databases">
        <title>The Genome Sequence of Batrachochytrium dendrobatidis JEL423.</title>
        <authorList>
            <consortium name="The Broad Institute Genome Sequencing Platform"/>
            <person name="Birren B."/>
            <person name="Lander E."/>
            <person name="Galagan J."/>
            <person name="Cuomo C."/>
            <person name="Devon K."/>
            <person name="Jaffe D."/>
            <person name="Butler J."/>
            <person name="Alvarez P."/>
            <person name="Gnerre S."/>
            <person name="Grabherr M."/>
            <person name="Kleber M."/>
            <person name="Mauceli E."/>
            <person name="Brockman W."/>
            <person name="Young S."/>
            <person name="LaButti K."/>
            <person name="Sykes S."/>
            <person name="DeCaprio D."/>
            <person name="Crawford M."/>
            <person name="Koehrsen M."/>
            <person name="Engels R."/>
            <person name="Montgomery P."/>
            <person name="Pearson M."/>
            <person name="Howarth C."/>
            <person name="Larson L."/>
            <person name="White J."/>
            <person name="O'Leary S."/>
            <person name="Kodira C."/>
            <person name="Zeng Q."/>
            <person name="Yandava C."/>
            <person name="Alvarado L."/>
            <person name="Longcore J."/>
            <person name="James T."/>
        </authorList>
    </citation>
    <scope>NUCLEOTIDE SEQUENCE [LARGE SCALE GENOMIC DNA]</scope>
    <source>
        <strain evidence="8 9">JEL423</strain>
    </source>
</reference>
<evidence type="ECO:0000313" key="8">
    <source>
        <dbReference type="EMBL" id="OAJ38529.1"/>
    </source>
</evidence>
<dbReference type="CDD" id="cd11372">
    <property type="entry name" value="RNase_PH_RRP46"/>
    <property type="match status" value="1"/>
</dbReference>
<evidence type="ECO:0000259" key="7">
    <source>
        <dbReference type="Pfam" id="PF01138"/>
    </source>
</evidence>
<dbReference type="InterPro" id="IPR036345">
    <property type="entry name" value="ExoRNase_PH_dom2_sf"/>
</dbReference>
<dbReference type="AlphaFoldDB" id="A0A177WEK3"/>